<reference evidence="4" key="2">
    <citation type="submission" date="2021-09" db="EMBL/GenBank/DDBJ databases">
        <authorList>
            <person name="Gilroy R."/>
        </authorList>
    </citation>
    <scope>NUCLEOTIDE SEQUENCE</scope>
    <source>
        <strain evidence="4">CHK171-7178</strain>
    </source>
</reference>
<comment type="caution">
    <text evidence="3">Lacks conserved residue(s) required for the propagation of feature annotation.</text>
</comment>
<dbReference type="NCBIfam" id="TIGR00172">
    <property type="entry name" value="maf"/>
    <property type="match status" value="1"/>
</dbReference>
<comment type="catalytic activity">
    <reaction evidence="3">
        <text>dTTP + H2O = dTMP + diphosphate + H(+)</text>
        <dbReference type="Rhea" id="RHEA:28534"/>
        <dbReference type="ChEBI" id="CHEBI:15377"/>
        <dbReference type="ChEBI" id="CHEBI:15378"/>
        <dbReference type="ChEBI" id="CHEBI:33019"/>
        <dbReference type="ChEBI" id="CHEBI:37568"/>
        <dbReference type="ChEBI" id="CHEBI:63528"/>
        <dbReference type="EC" id="3.6.1.9"/>
    </reaction>
</comment>
<comment type="function">
    <text evidence="3">Nucleoside triphosphate pyrophosphatase that hydrolyzes dTTP and UTP. May have a dual role in cell division arrest and in preventing the incorporation of modified nucleotides into cellular nucleic acids.</text>
</comment>
<evidence type="ECO:0000313" key="5">
    <source>
        <dbReference type="Proteomes" id="UP000698173"/>
    </source>
</evidence>
<evidence type="ECO:0000256" key="2">
    <source>
        <dbReference type="ARBA" id="ARBA00022801"/>
    </source>
</evidence>
<accession>A0A921G2P6</accession>
<evidence type="ECO:0000313" key="4">
    <source>
        <dbReference type="EMBL" id="HJF32821.1"/>
    </source>
</evidence>
<dbReference type="AlphaFoldDB" id="A0A921G2P6"/>
<feature type="site" description="Important for substrate specificity" evidence="3">
    <location>
        <position position="17"/>
    </location>
</feature>
<protein>
    <recommendedName>
        <fullName evidence="3">dTTP/UTP pyrophosphatase</fullName>
        <shortName evidence="3">dTTPase/UTPase</shortName>
        <ecNumber evidence="3">3.6.1.9</ecNumber>
    </recommendedName>
    <alternativeName>
        <fullName evidence="3">Nucleoside triphosphate pyrophosphatase</fullName>
    </alternativeName>
    <alternativeName>
        <fullName evidence="3">Nucleotide pyrophosphatase</fullName>
        <shortName evidence="3">Nucleotide PPase</shortName>
    </alternativeName>
</protein>
<keyword evidence="3" id="KW-0963">Cytoplasm</keyword>
<dbReference type="Gene3D" id="3.90.950.10">
    <property type="match status" value="1"/>
</dbReference>
<dbReference type="GO" id="GO:0009117">
    <property type="term" value="P:nucleotide metabolic process"/>
    <property type="evidence" value="ECO:0007669"/>
    <property type="project" value="UniProtKB-KW"/>
</dbReference>
<dbReference type="PIRSF" id="PIRSF006305">
    <property type="entry name" value="Maf"/>
    <property type="match status" value="1"/>
</dbReference>
<dbReference type="Pfam" id="PF02545">
    <property type="entry name" value="Maf"/>
    <property type="match status" value="1"/>
</dbReference>
<dbReference type="HAMAP" id="MF_00528">
    <property type="entry name" value="Maf"/>
    <property type="match status" value="1"/>
</dbReference>
<gene>
    <name evidence="4" type="ORF">K8V56_13745</name>
</gene>
<dbReference type="EMBL" id="DYWT01000218">
    <property type="protein sequence ID" value="HJF32821.1"/>
    <property type="molecule type" value="Genomic_DNA"/>
</dbReference>
<keyword evidence="2 3" id="KW-0378">Hydrolase</keyword>
<dbReference type="InterPro" id="IPR029001">
    <property type="entry name" value="ITPase-like_fam"/>
</dbReference>
<dbReference type="InterPro" id="IPR003697">
    <property type="entry name" value="Maf-like"/>
</dbReference>
<organism evidence="4 5">
    <name type="scientific">Sporosarcina psychrophila</name>
    <name type="common">Bacillus psychrophilus</name>
    <dbReference type="NCBI Taxonomy" id="1476"/>
    <lineage>
        <taxon>Bacteria</taxon>
        <taxon>Bacillati</taxon>
        <taxon>Bacillota</taxon>
        <taxon>Bacilli</taxon>
        <taxon>Bacillales</taxon>
        <taxon>Caryophanaceae</taxon>
        <taxon>Sporosarcina</taxon>
    </lineage>
</organism>
<feature type="active site" description="Proton acceptor" evidence="3">
    <location>
        <position position="75"/>
    </location>
</feature>
<proteinExistence type="inferred from homology"/>
<name>A0A921G2P6_SPOPS</name>
<comment type="cofactor">
    <cofactor evidence="1 3">
        <name>a divalent metal cation</name>
        <dbReference type="ChEBI" id="CHEBI:60240"/>
    </cofactor>
</comment>
<reference evidence="4" key="1">
    <citation type="journal article" date="2021" name="PeerJ">
        <title>Extensive microbial diversity within the chicken gut microbiome revealed by metagenomics and culture.</title>
        <authorList>
            <person name="Gilroy R."/>
            <person name="Ravi A."/>
            <person name="Getino M."/>
            <person name="Pursley I."/>
            <person name="Horton D.L."/>
            <person name="Alikhan N.F."/>
            <person name="Baker D."/>
            <person name="Gharbi K."/>
            <person name="Hall N."/>
            <person name="Watson M."/>
            <person name="Adriaenssens E.M."/>
            <person name="Foster-Nyarko E."/>
            <person name="Jarju S."/>
            <person name="Secka A."/>
            <person name="Antonio M."/>
            <person name="Oren A."/>
            <person name="Chaudhuri R.R."/>
            <person name="La Ragione R."/>
            <person name="Hildebrand F."/>
            <person name="Pallen M.J."/>
        </authorList>
    </citation>
    <scope>NUCLEOTIDE SEQUENCE</scope>
    <source>
        <strain evidence="4">CHK171-7178</strain>
    </source>
</reference>
<dbReference type="CDD" id="cd00555">
    <property type="entry name" value="Maf"/>
    <property type="match status" value="1"/>
</dbReference>
<comment type="subcellular location">
    <subcellularLocation>
        <location evidence="3">Cytoplasm</location>
    </subcellularLocation>
</comment>
<dbReference type="PANTHER" id="PTHR43213:SF5">
    <property type="entry name" value="BIFUNCTIONAL DTTP_UTP PYROPHOSPHATASE_METHYLTRANSFERASE PROTEIN-RELATED"/>
    <property type="match status" value="1"/>
</dbReference>
<keyword evidence="3" id="KW-0546">Nucleotide metabolism</keyword>
<dbReference type="SUPFAM" id="SSF52972">
    <property type="entry name" value="ITPase-like"/>
    <property type="match status" value="1"/>
</dbReference>
<comment type="similarity">
    <text evidence="3">Belongs to the Maf family. YhdE subfamily.</text>
</comment>
<dbReference type="PANTHER" id="PTHR43213">
    <property type="entry name" value="BIFUNCTIONAL DTTP/UTP PYROPHOSPHATASE/METHYLTRANSFERASE PROTEIN-RELATED"/>
    <property type="match status" value="1"/>
</dbReference>
<feature type="site" description="Important for substrate specificity" evidence="3">
    <location>
        <position position="158"/>
    </location>
</feature>
<sequence>MKFKVANPVILASASPRRKEILSLLGFPFTVVPSNVSEELELENNDYQGYARKLAARKTQAVANDELDSIVIGADTIVVHKGKLYSKPESKEQAKSFLRELSGETHTVITGVGVFKDGMLSTFAAETKVTFRELDSTLINSYVESGDPMDKAGGYGIQTAGALLVEKIDGDYYNVMGLPIAKLTEHMRKLSFIGLKDGVSFIDY</sequence>
<dbReference type="Proteomes" id="UP000698173">
    <property type="component" value="Unassembled WGS sequence"/>
</dbReference>
<evidence type="ECO:0000256" key="1">
    <source>
        <dbReference type="ARBA" id="ARBA00001968"/>
    </source>
</evidence>
<dbReference type="GO" id="GO:0005737">
    <property type="term" value="C:cytoplasm"/>
    <property type="evidence" value="ECO:0007669"/>
    <property type="project" value="UniProtKB-SubCell"/>
</dbReference>
<feature type="site" description="Important for substrate specificity" evidence="3">
    <location>
        <position position="76"/>
    </location>
</feature>
<evidence type="ECO:0000256" key="3">
    <source>
        <dbReference type="HAMAP-Rule" id="MF_00528"/>
    </source>
</evidence>
<comment type="catalytic activity">
    <reaction evidence="3">
        <text>UTP + H2O = UMP + diphosphate + H(+)</text>
        <dbReference type="Rhea" id="RHEA:29395"/>
        <dbReference type="ChEBI" id="CHEBI:15377"/>
        <dbReference type="ChEBI" id="CHEBI:15378"/>
        <dbReference type="ChEBI" id="CHEBI:33019"/>
        <dbReference type="ChEBI" id="CHEBI:46398"/>
        <dbReference type="ChEBI" id="CHEBI:57865"/>
        <dbReference type="EC" id="3.6.1.9"/>
    </reaction>
</comment>
<dbReference type="EC" id="3.6.1.9" evidence="3"/>
<comment type="caution">
    <text evidence="4">The sequence shown here is derived from an EMBL/GenBank/DDBJ whole genome shotgun (WGS) entry which is preliminary data.</text>
</comment>
<dbReference type="GO" id="GO:0047429">
    <property type="term" value="F:nucleoside triphosphate diphosphatase activity"/>
    <property type="evidence" value="ECO:0007669"/>
    <property type="project" value="UniProtKB-EC"/>
</dbReference>